<protein>
    <recommendedName>
        <fullName evidence="1">DUF4283 domain-containing protein</fullName>
    </recommendedName>
</protein>
<dbReference type="InterPro" id="IPR040256">
    <property type="entry name" value="At4g02000-like"/>
</dbReference>
<evidence type="ECO:0000313" key="2">
    <source>
        <dbReference type="EMBL" id="KAK9175167.1"/>
    </source>
</evidence>
<dbReference type="PANTHER" id="PTHR31286:SF167">
    <property type="entry name" value="OS09G0268800 PROTEIN"/>
    <property type="match status" value="1"/>
</dbReference>
<name>A0AAP0LJH7_9ROSI</name>
<proteinExistence type="predicted"/>
<sequence length="327" mass="37120">MDTKELIQRCKEISLNGETRGKVTFKGNMKLKGEKIVVGCLMGKVLQNREVNLEGLRSAMSQVWRTVREVRIEELGDNIFMFKFAIETNKKRILTGGPWHFNRALMVLIEPTGLGEETIKEFGKDIGKVEEVDTNAKGECIGKYARLRVSVDVTESLVKILSLEPDEVEKEVVEMVNMEKEDADGLNGVEAGFRNCQEKAAKSWCTQLPLRLKQKNEATKTKKKRKWKLQARAIETTPADVERVKSFKRLNRELNWGSPNTKRKRICSELQTISCSPEAKGKRELEMQQTREVEMTVINTEELTVEAGRSPADNHEDCILECSGDGE</sequence>
<evidence type="ECO:0000313" key="3">
    <source>
        <dbReference type="Proteomes" id="UP001428341"/>
    </source>
</evidence>
<dbReference type="InterPro" id="IPR025558">
    <property type="entry name" value="DUF4283"/>
</dbReference>
<feature type="domain" description="DUF4283" evidence="1">
    <location>
        <begin position="40"/>
        <end position="108"/>
    </location>
</feature>
<dbReference type="PANTHER" id="PTHR31286">
    <property type="entry name" value="GLYCINE-RICH CELL WALL STRUCTURAL PROTEIN 1.8-LIKE"/>
    <property type="match status" value="1"/>
</dbReference>
<dbReference type="Pfam" id="PF14111">
    <property type="entry name" value="DUF4283"/>
    <property type="match status" value="1"/>
</dbReference>
<dbReference type="AlphaFoldDB" id="A0AAP0LJH7"/>
<dbReference type="EMBL" id="JBCGBO010000025">
    <property type="protein sequence ID" value="KAK9175167.1"/>
    <property type="molecule type" value="Genomic_DNA"/>
</dbReference>
<keyword evidence="3" id="KW-1185">Reference proteome</keyword>
<gene>
    <name evidence="2" type="ORF">WN944_027173</name>
</gene>
<accession>A0AAP0LJH7</accession>
<reference evidence="2 3" key="1">
    <citation type="submission" date="2024-05" db="EMBL/GenBank/DDBJ databases">
        <title>Haplotype-resolved chromosome-level genome assembly of Huyou (Citrus changshanensis).</title>
        <authorList>
            <person name="Miao C."/>
            <person name="Chen W."/>
            <person name="Wu Y."/>
            <person name="Wang L."/>
            <person name="Zhao S."/>
            <person name="Grierson D."/>
            <person name="Xu C."/>
            <person name="Chen K."/>
        </authorList>
    </citation>
    <scope>NUCLEOTIDE SEQUENCE [LARGE SCALE GENOMIC DNA]</scope>
    <source>
        <strain evidence="2">01-14</strain>
        <tissue evidence="2">Leaf</tissue>
    </source>
</reference>
<organism evidence="2 3">
    <name type="scientific">Citrus x changshan-huyou</name>
    <dbReference type="NCBI Taxonomy" id="2935761"/>
    <lineage>
        <taxon>Eukaryota</taxon>
        <taxon>Viridiplantae</taxon>
        <taxon>Streptophyta</taxon>
        <taxon>Embryophyta</taxon>
        <taxon>Tracheophyta</taxon>
        <taxon>Spermatophyta</taxon>
        <taxon>Magnoliopsida</taxon>
        <taxon>eudicotyledons</taxon>
        <taxon>Gunneridae</taxon>
        <taxon>Pentapetalae</taxon>
        <taxon>rosids</taxon>
        <taxon>malvids</taxon>
        <taxon>Sapindales</taxon>
        <taxon>Rutaceae</taxon>
        <taxon>Aurantioideae</taxon>
        <taxon>Citrus</taxon>
    </lineage>
</organism>
<dbReference type="Proteomes" id="UP001428341">
    <property type="component" value="Unassembled WGS sequence"/>
</dbReference>
<evidence type="ECO:0000259" key="1">
    <source>
        <dbReference type="Pfam" id="PF14111"/>
    </source>
</evidence>
<comment type="caution">
    <text evidence="2">The sequence shown here is derived from an EMBL/GenBank/DDBJ whole genome shotgun (WGS) entry which is preliminary data.</text>
</comment>